<dbReference type="RefSeq" id="WP_044618139.1">
    <property type="nucleotide sequence ID" value="NZ_CP007142.1"/>
</dbReference>
<dbReference type="OrthoDB" id="9997at2"/>
<dbReference type="AlphaFoldDB" id="A0A0C5VRI9"/>
<dbReference type="PATRIC" id="fig|1445510.3.peg.3957"/>
<gene>
    <name evidence="3" type="ORF">YC6258_03982</name>
</gene>
<accession>A0A0C5VRI9</accession>
<evidence type="ECO:0000256" key="2">
    <source>
        <dbReference type="SAM" id="SignalP"/>
    </source>
</evidence>
<dbReference type="KEGG" id="gsn:YC6258_03982"/>
<dbReference type="STRING" id="1445510.YC6258_03982"/>
<protein>
    <recommendedName>
        <fullName evidence="5">S-layer protein</fullName>
    </recommendedName>
</protein>
<proteinExistence type="predicted"/>
<dbReference type="SUPFAM" id="SSF89550">
    <property type="entry name" value="PHP domain-like"/>
    <property type="match status" value="1"/>
</dbReference>
<dbReference type="EMBL" id="CP007142">
    <property type="protein sequence ID" value="AJQ96018.1"/>
    <property type="molecule type" value="Genomic_DNA"/>
</dbReference>
<organism evidence="3 4">
    <name type="scientific">Gynuella sunshinyii YC6258</name>
    <dbReference type="NCBI Taxonomy" id="1445510"/>
    <lineage>
        <taxon>Bacteria</taxon>
        <taxon>Pseudomonadati</taxon>
        <taxon>Pseudomonadota</taxon>
        <taxon>Gammaproteobacteria</taxon>
        <taxon>Oceanospirillales</taxon>
        <taxon>Saccharospirillaceae</taxon>
        <taxon>Gynuella</taxon>
    </lineage>
</organism>
<keyword evidence="2" id="KW-0732">Signal</keyword>
<evidence type="ECO:0008006" key="5">
    <source>
        <dbReference type="Google" id="ProtNLM"/>
    </source>
</evidence>
<evidence type="ECO:0000313" key="4">
    <source>
        <dbReference type="Proteomes" id="UP000032266"/>
    </source>
</evidence>
<evidence type="ECO:0000313" key="3">
    <source>
        <dbReference type="EMBL" id="AJQ96018.1"/>
    </source>
</evidence>
<dbReference type="HOGENOM" id="CLU_021963_0_0_6"/>
<dbReference type="Proteomes" id="UP000032266">
    <property type="component" value="Chromosome"/>
</dbReference>
<sequence>MTNRIVVVPLLLAITALNSCGTEDNHHSTSDNSSDNGSARQGHWVTGDLHVHTALSQDARSPLADVLSHGFDDFGLDYISISNHMRNNSQDNDDNDLGGLLYYDALTTYELPGVASLQAEKYQDKLIYSTFEWDMPTHEHYNVGILWDDANKAERLAAIKEFEYRFSYKNNDSDFSEADLQAWKDKGIVRQNATHEDALAALTWLEENFADSSYGMLNHPRRYANSYTIAEIRELNDAAPDVFFLAEGMVGNQFNGERGDYGSSSADGVHGGVDPVVSELGGWWDALLGEGRKIWNTANSDHHFKTRIPYASGYYPGEYAKNYTWVEGQKGDHLDSQTLLSALRSGNTFSVFGDLINALDFSLQDHNGTSKTMGGNLSVAKGEVVTVTIRFKVPETNNREQVVNDENYNSANPGVHHVDLIVGDVGEKAAHGSAAYDNGHNDSTKVAKSFTASDWYQDNEGYYVMTYTFTAEKDQYLRLRGSNLDYNVEGLTVNGEPQRSEKVVMTMDDYLKYYEDVNNRNYADLWFYSNPIFVSVHN</sequence>
<dbReference type="InterPro" id="IPR016195">
    <property type="entry name" value="Pol/histidinol_Pase-like"/>
</dbReference>
<evidence type="ECO:0000256" key="1">
    <source>
        <dbReference type="SAM" id="MobiDB-lite"/>
    </source>
</evidence>
<keyword evidence="4" id="KW-1185">Reference proteome</keyword>
<dbReference type="Gene3D" id="3.20.20.140">
    <property type="entry name" value="Metal-dependent hydrolases"/>
    <property type="match status" value="1"/>
</dbReference>
<name>A0A0C5VRI9_9GAMM</name>
<reference evidence="3 4" key="1">
    <citation type="submission" date="2014-01" db="EMBL/GenBank/DDBJ databases">
        <title>Full genme sequencing of cellulolytic bacterium Gynuella sunshinyii YC6258T gen. nov., sp. nov.</title>
        <authorList>
            <person name="Khan H."/>
            <person name="Chung E.J."/>
            <person name="Chung Y.R."/>
        </authorList>
    </citation>
    <scope>NUCLEOTIDE SEQUENCE [LARGE SCALE GENOMIC DNA]</scope>
    <source>
        <strain evidence="3 4">YC6258</strain>
    </source>
</reference>
<feature type="region of interest" description="Disordered" evidence="1">
    <location>
        <begin position="21"/>
        <end position="42"/>
    </location>
</feature>
<feature type="signal peptide" evidence="2">
    <location>
        <begin position="1"/>
        <end position="21"/>
    </location>
</feature>
<feature type="chain" id="PRO_5002191296" description="S-layer protein" evidence="2">
    <location>
        <begin position="22"/>
        <end position="538"/>
    </location>
</feature>